<dbReference type="Pfam" id="PF01048">
    <property type="entry name" value="PNP_UDP_1"/>
    <property type="match status" value="1"/>
</dbReference>
<dbReference type="EC" id="2.4.2.3" evidence="1"/>
<evidence type="ECO:0000259" key="4">
    <source>
        <dbReference type="Pfam" id="PF01048"/>
    </source>
</evidence>
<evidence type="ECO:0000313" key="6">
    <source>
        <dbReference type="Proteomes" id="UP000199041"/>
    </source>
</evidence>
<comment type="catalytic activity">
    <reaction evidence="3">
        <text>uridine + phosphate = alpha-D-ribose 1-phosphate + uracil</text>
        <dbReference type="Rhea" id="RHEA:24388"/>
        <dbReference type="ChEBI" id="CHEBI:16704"/>
        <dbReference type="ChEBI" id="CHEBI:17568"/>
        <dbReference type="ChEBI" id="CHEBI:43474"/>
        <dbReference type="ChEBI" id="CHEBI:57720"/>
        <dbReference type="EC" id="2.4.2.3"/>
    </reaction>
</comment>
<dbReference type="GO" id="GO:0009116">
    <property type="term" value="P:nucleoside metabolic process"/>
    <property type="evidence" value="ECO:0007669"/>
    <property type="project" value="InterPro"/>
</dbReference>
<sequence>MMANPIAESELIINDRGAIYHLNLRPEELAPTIITVGDPDRVQEVSKHFDSVELTRQHREFVTHTGFLGNKRISVVSTGIGPDNIDIVFNELDALVNIDFNTRTIKPSLTSLNIVRIGTCGALQAEYGVDSMVVSSHGVGIDNLLNYYQHDNTEQENELLQQFIQHTRIDEHFSRPYIHSAGSSLRMHFVDGFHHGMTVTCPGFYGPQGRVLRLGLHYPNFIDLLTSFSYGSHKIANFEMETSAIYGLGSALGHQCLSISVVVANRISQTFSADGKKAVESAIKKVLNVLSGI</sequence>
<protein>
    <recommendedName>
        <fullName evidence="2">Uridine phosphorylase</fullName>
        <ecNumber evidence="1">2.4.2.3</ecNumber>
    </recommendedName>
</protein>
<dbReference type="SUPFAM" id="SSF53167">
    <property type="entry name" value="Purine and uridine phosphorylases"/>
    <property type="match status" value="1"/>
</dbReference>
<dbReference type="GO" id="GO:0004850">
    <property type="term" value="F:uridine phosphorylase activity"/>
    <property type="evidence" value="ECO:0007669"/>
    <property type="project" value="UniProtKB-EC"/>
</dbReference>
<dbReference type="CDD" id="cd00436">
    <property type="entry name" value="UP_TbUP-like"/>
    <property type="match status" value="1"/>
</dbReference>
<dbReference type="InterPro" id="IPR035994">
    <property type="entry name" value="Nucleoside_phosphorylase_sf"/>
</dbReference>
<feature type="domain" description="Nucleoside phosphorylase" evidence="4">
    <location>
        <begin position="33"/>
        <end position="289"/>
    </location>
</feature>
<dbReference type="GO" id="GO:0005829">
    <property type="term" value="C:cytosol"/>
    <property type="evidence" value="ECO:0007669"/>
    <property type="project" value="TreeGrafter"/>
</dbReference>
<gene>
    <name evidence="5" type="ORF">SAMN05192529_13210</name>
</gene>
<dbReference type="Proteomes" id="UP000199041">
    <property type="component" value="Unassembled WGS sequence"/>
</dbReference>
<accession>A0A1H4CIP5</accession>
<organism evidence="5 6">
    <name type="scientific">Arachidicoccus rhizosphaerae</name>
    <dbReference type="NCBI Taxonomy" id="551991"/>
    <lineage>
        <taxon>Bacteria</taxon>
        <taxon>Pseudomonadati</taxon>
        <taxon>Bacteroidota</taxon>
        <taxon>Chitinophagia</taxon>
        <taxon>Chitinophagales</taxon>
        <taxon>Chitinophagaceae</taxon>
        <taxon>Arachidicoccus</taxon>
    </lineage>
</organism>
<evidence type="ECO:0000256" key="3">
    <source>
        <dbReference type="ARBA" id="ARBA00048447"/>
    </source>
</evidence>
<dbReference type="PANTHER" id="PTHR43691">
    <property type="entry name" value="URIDINE PHOSPHORYLASE"/>
    <property type="match status" value="1"/>
</dbReference>
<dbReference type="InterPro" id="IPR000845">
    <property type="entry name" value="Nucleoside_phosphorylase_d"/>
</dbReference>
<evidence type="ECO:0000256" key="1">
    <source>
        <dbReference type="ARBA" id="ARBA00011888"/>
    </source>
</evidence>
<evidence type="ECO:0000256" key="2">
    <source>
        <dbReference type="ARBA" id="ARBA00021980"/>
    </source>
</evidence>
<dbReference type="AlphaFoldDB" id="A0A1H4CIP5"/>
<dbReference type="Gene3D" id="3.40.50.1580">
    <property type="entry name" value="Nucleoside phosphorylase domain"/>
    <property type="match status" value="1"/>
</dbReference>
<dbReference type="RefSeq" id="WP_244518998.1">
    <property type="nucleotide sequence ID" value="NZ_FNQY01000032.1"/>
</dbReference>
<dbReference type="STRING" id="551991.SAMN05192529_13210"/>
<dbReference type="PANTHER" id="PTHR43691:SF11">
    <property type="entry name" value="FI09636P-RELATED"/>
    <property type="match status" value="1"/>
</dbReference>
<name>A0A1H4CIP5_9BACT</name>
<keyword evidence="6" id="KW-1185">Reference proteome</keyword>
<proteinExistence type="predicted"/>
<reference evidence="5 6" key="1">
    <citation type="submission" date="2016-10" db="EMBL/GenBank/DDBJ databases">
        <authorList>
            <person name="de Groot N.N."/>
        </authorList>
    </citation>
    <scope>NUCLEOTIDE SEQUENCE [LARGE SCALE GENOMIC DNA]</scope>
    <source>
        <strain evidence="5 6">Vu-144</strain>
    </source>
</reference>
<evidence type="ECO:0000313" key="5">
    <source>
        <dbReference type="EMBL" id="SEA60224.1"/>
    </source>
</evidence>
<dbReference type="EMBL" id="FNQY01000032">
    <property type="protein sequence ID" value="SEA60224.1"/>
    <property type="molecule type" value="Genomic_DNA"/>
</dbReference>